<dbReference type="RefSeq" id="WP_036276725.1">
    <property type="nucleotide sequence ID" value="NZ_CP014476.1"/>
</dbReference>
<dbReference type="GO" id="GO:0032993">
    <property type="term" value="C:protein-DNA complex"/>
    <property type="evidence" value="ECO:0007669"/>
    <property type="project" value="TreeGrafter"/>
</dbReference>
<evidence type="ECO:0000313" key="7">
    <source>
        <dbReference type="Proteomes" id="UP000030512"/>
    </source>
</evidence>
<evidence type="ECO:0000256" key="4">
    <source>
        <dbReference type="ARBA" id="ARBA00023163"/>
    </source>
</evidence>
<dbReference type="KEGG" id="mdn:JT25_011270"/>
<reference evidence="6 7" key="1">
    <citation type="journal article" date="2015" name="Environ. Microbiol.">
        <title>Methane oxidation coupled to nitrate reduction under hypoxia by the Gammaproteobacterium Methylomonas denitrificans, sp. nov. type strain FJG1.</title>
        <authorList>
            <person name="Kits K.D."/>
            <person name="Klotz M.G."/>
            <person name="Stein L.Y."/>
        </authorList>
    </citation>
    <scope>NUCLEOTIDE SEQUENCE [LARGE SCALE GENOMIC DNA]</scope>
    <source>
        <strain evidence="6 7">FJG1</strain>
    </source>
</reference>
<dbReference type="PROSITE" id="PS50931">
    <property type="entry name" value="HTH_LYSR"/>
    <property type="match status" value="1"/>
</dbReference>
<comment type="similarity">
    <text evidence="1">Belongs to the LysR transcriptional regulatory family.</text>
</comment>
<evidence type="ECO:0000313" key="6">
    <source>
        <dbReference type="EMBL" id="AMK77061.1"/>
    </source>
</evidence>
<organism evidence="6 7">
    <name type="scientific">Methylomonas denitrificans</name>
    <dbReference type="NCBI Taxonomy" id="1538553"/>
    <lineage>
        <taxon>Bacteria</taxon>
        <taxon>Pseudomonadati</taxon>
        <taxon>Pseudomonadota</taxon>
        <taxon>Gammaproteobacteria</taxon>
        <taxon>Methylococcales</taxon>
        <taxon>Methylococcaceae</taxon>
        <taxon>Methylomonas</taxon>
    </lineage>
</organism>
<feature type="domain" description="HTH lysR-type" evidence="5">
    <location>
        <begin position="1"/>
        <end position="58"/>
    </location>
</feature>
<accession>A0A126T4P2</accession>
<keyword evidence="3" id="KW-0238">DNA-binding</keyword>
<keyword evidence="2" id="KW-0805">Transcription regulation</keyword>
<dbReference type="CDD" id="cd05466">
    <property type="entry name" value="PBP2_LTTR_substrate"/>
    <property type="match status" value="1"/>
</dbReference>
<dbReference type="PRINTS" id="PR00039">
    <property type="entry name" value="HTHLYSR"/>
</dbReference>
<gene>
    <name evidence="6" type="ORF">JT25_011270</name>
</gene>
<dbReference type="Pfam" id="PF00126">
    <property type="entry name" value="HTH_1"/>
    <property type="match status" value="1"/>
</dbReference>
<dbReference type="GO" id="GO:0003677">
    <property type="term" value="F:DNA binding"/>
    <property type="evidence" value="ECO:0007669"/>
    <property type="project" value="UniProtKB-KW"/>
</dbReference>
<dbReference type="InterPro" id="IPR036388">
    <property type="entry name" value="WH-like_DNA-bd_sf"/>
</dbReference>
<proteinExistence type="inferred from homology"/>
<dbReference type="Proteomes" id="UP000030512">
    <property type="component" value="Chromosome"/>
</dbReference>
<keyword evidence="7" id="KW-1185">Reference proteome</keyword>
<dbReference type="AlphaFoldDB" id="A0A126T4P2"/>
<dbReference type="Gene3D" id="1.10.10.10">
    <property type="entry name" value="Winged helix-like DNA-binding domain superfamily/Winged helix DNA-binding domain"/>
    <property type="match status" value="1"/>
</dbReference>
<evidence type="ECO:0000256" key="2">
    <source>
        <dbReference type="ARBA" id="ARBA00023015"/>
    </source>
</evidence>
<dbReference type="GO" id="GO:0003700">
    <property type="term" value="F:DNA-binding transcription factor activity"/>
    <property type="evidence" value="ECO:0007669"/>
    <property type="project" value="InterPro"/>
</dbReference>
<protein>
    <submittedName>
        <fullName evidence="6">LysR family transcriptional regulator</fullName>
    </submittedName>
</protein>
<evidence type="ECO:0000256" key="3">
    <source>
        <dbReference type="ARBA" id="ARBA00023125"/>
    </source>
</evidence>
<dbReference type="InterPro" id="IPR000847">
    <property type="entry name" value="LysR_HTH_N"/>
</dbReference>
<dbReference type="SUPFAM" id="SSF46785">
    <property type="entry name" value="Winged helix' DNA-binding domain"/>
    <property type="match status" value="1"/>
</dbReference>
<name>A0A126T4P2_9GAMM</name>
<keyword evidence="4" id="KW-0804">Transcription</keyword>
<dbReference type="OrthoDB" id="9775392at2"/>
<dbReference type="PANTHER" id="PTHR30346">
    <property type="entry name" value="TRANSCRIPTIONAL DUAL REGULATOR HCAR-RELATED"/>
    <property type="match status" value="1"/>
</dbReference>
<sequence length="291" mass="33200">MEMQQIRYFLAVCDKGSFTRAAQATYVAQPSLTQAIKKLEEELGGELFSRDRSGCRLTALGRLVEPSIREIVRKTQALKAEAVRFSRLNTVPLRIGVMTTIAAHHLSPFFTNFQQERPHVELELIVDSECNLLNQLDEDGLDLVISAPTSLLAEHYQSLKLYEERYVVVFNDKHRFNQMQQIDLATIQAEPYLDRLNCELRETLRSVCQGRQVNLYAAYRSNSEEWILSMVRAGIGVALMPEFTITKNADQIRVRYLSDPEIRRTICAIFPPTSAAKPEVAEVLKSLRMSF</sequence>
<dbReference type="FunFam" id="1.10.10.10:FF:000001">
    <property type="entry name" value="LysR family transcriptional regulator"/>
    <property type="match status" value="1"/>
</dbReference>
<dbReference type="STRING" id="1538553.JT25_011270"/>
<evidence type="ECO:0000256" key="1">
    <source>
        <dbReference type="ARBA" id="ARBA00009437"/>
    </source>
</evidence>
<dbReference type="InterPro" id="IPR005119">
    <property type="entry name" value="LysR_subst-bd"/>
</dbReference>
<dbReference type="InterPro" id="IPR036390">
    <property type="entry name" value="WH_DNA-bd_sf"/>
</dbReference>
<evidence type="ECO:0000259" key="5">
    <source>
        <dbReference type="PROSITE" id="PS50931"/>
    </source>
</evidence>
<dbReference type="PANTHER" id="PTHR30346:SF28">
    <property type="entry name" value="HTH-TYPE TRANSCRIPTIONAL REGULATOR CYNR"/>
    <property type="match status" value="1"/>
</dbReference>
<dbReference type="Gene3D" id="3.40.190.10">
    <property type="entry name" value="Periplasmic binding protein-like II"/>
    <property type="match status" value="2"/>
</dbReference>
<dbReference type="SUPFAM" id="SSF53850">
    <property type="entry name" value="Periplasmic binding protein-like II"/>
    <property type="match status" value="1"/>
</dbReference>
<dbReference type="Pfam" id="PF03466">
    <property type="entry name" value="LysR_substrate"/>
    <property type="match status" value="1"/>
</dbReference>
<dbReference type="EMBL" id="CP014476">
    <property type="protein sequence ID" value="AMK77061.1"/>
    <property type="molecule type" value="Genomic_DNA"/>
</dbReference>